<feature type="transmembrane region" description="Helical" evidence="6">
    <location>
        <begin position="624"/>
        <end position="647"/>
    </location>
</feature>
<evidence type="ECO:0000256" key="2">
    <source>
        <dbReference type="ARBA" id="ARBA00022475"/>
    </source>
</evidence>
<dbReference type="InterPro" id="IPR001036">
    <property type="entry name" value="Acrflvin-R"/>
</dbReference>
<feature type="transmembrane region" description="Helical" evidence="6">
    <location>
        <begin position="654"/>
        <end position="675"/>
    </location>
</feature>
<dbReference type="SUPFAM" id="SSF82866">
    <property type="entry name" value="Multidrug efflux transporter AcrB transmembrane domain"/>
    <property type="match status" value="2"/>
</dbReference>
<comment type="subcellular location">
    <subcellularLocation>
        <location evidence="1">Cell membrane</location>
        <topology evidence="1">Multi-pass membrane protein</topology>
    </subcellularLocation>
</comment>
<evidence type="ECO:0000256" key="3">
    <source>
        <dbReference type="ARBA" id="ARBA00022692"/>
    </source>
</evidence>
<sequence>MRMVTSGRNALCGLVRRRPGAVLVVVLVLTVACVPFLFRLRPEADLSRLLPEGEPGIEVLRTVDREFGGSEQVAVLVEAEDVFAPGTLAGLDELAVNLEALPVVNKVEALTTLEDVIGRGDDIYVSRVIESIPHDPGRVSVLREQVLADPRYRGVLVDGSASATLLLVRLVPGVEKSAAVAEVERVVREAPVGLRRTLTGNAALTRYVQGWMLRDLLRLLPLALLVLAGVLVAGFRNWRGLLPLAAVLLVLVWTFGVVGLLRQPLTVVLVVLPPILLAVGSAYGIHVVKRWQAERARGGPGAAGRSVAGVGLPVFLAAATTTVGFGSNILMRVPAIRWFGVFSVLGVALAFLLALTFVPAVLELADRRAAQRVVGPAPAGERPRLGRFWSGWVRWTGRVRWPIVGAALVLTLAAAPFIPQLRTETDFVQYLKAGSDPVHASDVINERFGGYMQFETVIEGDIQDPALLGRIEAYERALAELPHITHTQSLAGILRTTNRAFNDDDPDFDRLPETRDETAQYLLLLSFSGGDFLGDYVTPDYRLARVTARFDRQESAEIGRAAAQIRDVIAATFGPDEDVRLGGMPLATWALHRDIQSSQLRTLLFALVGVFVLVTVVFRSPGLGLAALVPVGFVVALNFGAMGLFGIRVDIVTAMLGSIAVGIGIDYACHLIARWREERGAGPADGRPARTVAGVGPAVLTNAVSVAAGFAVLSFSSLVIIQRFGVLITEMTLLAALAALVVIPALFSLAVRNRRK</sequence>
<dbReference type="GO" id="GO:0005886">
    <property type="term" value="C:plasma membrane"/>
    <property type="evidence" value="ECO:0007669"/>
    <property type="project" value="UniProtKB-SubCell"/>
</dbReference>
<keyword evidence="3 6" id="KW-0812">Transmembrane</keyword>
<evidence type="ECO:0000256" key="4">
    <source>
        <dbReference type="ARBA" id="ARBA00022989"/>
    </source>
</evidence>
<dbReference type="AlphaFoldDB" id="A0A7V0T6B4"/>
<feature type="transmembrane region" description="Helical" evidence="6">
    <location>
        <begin position="241"/>
        <end position="260"/>
    </location>
</feature>
<keyword evidence="5 6" id="KW-0472">Membrane</keyword>
<feature type="transmembrane region" description="Helical" evidence="6">
    <location>
        <begin position="733"/>
        <end position="751"/>
    </location>
</feature>
<feature type="transmembrane region" description="Helical" evidence="6">
    <location>
        <begin position="216"/>
        <end position="235"/>
    </location>
</feature>
<proteinExistence type="predicted"/>
<protein>
    <recommendedName>
        <fullName evidence="7">SSD domain-containing protein</fullName>
    </recommendedName>
</protein>
<organism evidence="8">
    <name type="scientific">candidate division WOR-3 bacterium</name>
    <dbReference type="NCBI Taxonomy" id="2052148"/>
    <lineage>
        <taxon>Bacteria</taxon>
        <taxon>Bacteria division WOR-3</taxon>
    </lineage>
</organism>
<feature type="transmembrane region" description="Helical" evidence="6">
    <location>
        <begin position="399"/>
        <end position="418"/>
    </location>
</feature>
<dbReference type="PROSITE" id="PS51257">
    <property type="entry name" value="PROKAR_LIPOPROTEIN"/>
    <property type="match status" value="1"/>
</dbReference>
<feature type="transmembrane region" description="Helical" evidence="6">
    <location>
        <begin position="20"/>
        <end position="38"/>
    </location>
</feature>
<dbReference type="Gene3D" id="1.20.1640.10">
    <property type="entry name" value="Multidrug efflux transporter AcrB transmembrane domain"/>
    <property type="match status" value="2"/>
</dbReference>
<dbReference type="GO" id="GO:0022857">
    <property type="term" value="F:transmembrane transporter activity"/>
    <property type="evidence" value="ECO:0007669"/>
    <property type="project" value="InterPro"/>
</dbReference>
<feature type="domain" description="SSD" evidence="7">
    <location>
        <begin position="240"/>
        <end position="364"/>
    </location>
</feature>
<accession>A0A7V0T6B4</accession>
<dbReference type="InterPro" id="IPR050545">
    <property type="entry name" value="Mycobact_MmpL"/>
</dbReference>
<feature type="transmembrane region" description="Helical" evidence="6">
    <location>
        <begin position="600"/>
        <end position="618"/>
    </location>
</feature>
<feature type="transmembrane region" description="Helical" evidence="6">
    <location>
        <begin position="338"/>
        <end position="362"/>
    </location>
</feature>
<dbReference type="InterPro" id="IPR000731">
    <property type="entry name" value="SSD"/>
</dbReference>
<name>A0A7V0T6B4_UNCW3</name>
<dbReference type="Pfam" id="PF03176">
    <property type="entry name" value="MMPL"/>
    <property type="match status" value="2"/>
</dbReference>
<dbReference type="Proteomes" id="UP000885672">
    <property type="component" value="Unassembled WGS sequence"/>
</dbReference>
<feature type="transmembrane region" description="Helical" evidence="6">
    <location>
        <begin position="695"/>
        <end position="721"/>
    </location>
</feature>
<dbReference type="InterPro" id="IPR004869">
    <property type="entry name" value="MMPL_dom"/>
</dbReference>
<reference evidence="8" key="1">
    <citation type="journal article" date="2020" name="mSystems">
        <title>Genome- and Community-Level Interaction Insights into Carbon Utilization and Element Cycling Functions of Hydrothermarchaeota in Hydrothermal Sediment.</title>
        <authorList>
            <person name="Zhou Z."/>
            <person name="Liu Y."/>
            <person name="Xu W."/>
            <person name="Pan J."/>
            <person name="Luo Z.H."/>
            <person name="Li M."/>
        </authorList>
    </citation>
    <scope>NUCLEOTIDE SEQUENCE [LARGE SCALE GENOMIC DNA]</scope>
    <source>
        <strain evidence="8">SpSt-1182</strain>
    </source>
</reference>
<dbReference type="PANTHER" id="PTHR33406:SF13">
    <property type="entry name" value="MEMBRANE PROTEIN YDFJ"/>
    <property type="match status" value="1"/>
</dbReference>
<feature type="transmembrane region" description="Helical" evidence="6">
    <location>
        <begin position="306"/>
        <end position="326"/>
    </location>
</feature>
<dbReference type="PANTHER" id="PTHR33406">
    <property type="entry name" value="MEMBRANE PROTEIN MJ1562-RELATED"/>
    <property type="match status" value="1"/>
</dbReference>
<feature type="transmembrane region" description="Helical" evidence="6">
    <location>
        <begin position="267"/>
        <end position="286"/>
    </location>
</feature>
<comment type="caution">
    <text evidence="8">The sequence shown here is derived from an EMBL/GenBank/DDBJ whole genome shotgun (WGS) entry which is preliminary data.</text>
</comment>
<evidence type="ECO:0000313" key="8">
    <source>
        <dbReference type="EMBL" id="HDQ99989.1"/>
    </source>
</evidence>
<evidence type="ECO:0000259" key="7">
    <source>
        <dbReference type="PROSITE" id="PS50156"/>
    </source>
</evidence>
<dbReference type="PROSITE" id="PS50156">
    <property type="entry name" value="SSD"/>
    <property type="match status" value="2"/>
</dbReference>
<keyword evidence="4 6" id="KW-1133">Transmembrane helix</keyword>
<evidence type="ECO:0000256" key="6">
    <source>
        <dbReference type="SAM" id="Phobius"/>
    </source>
</evidence>
<dbReference type="PRINTS" id="PR00702">
    <property type="entry name" value="ACRIFLAVINRP"/>
</dbReference>
<evidence type="ECO:0000256" key="5">
    <source>
        <dbReference type="ARBA" id="ARBA00023136"/>
    </source>
</evidence>
<keyword evidence="2" id="KW-1003">Cell membrane</keyword>
<dbReference type="EMBL" id="DSBX01000258">
    <property type="protein sequence ID" value="HDQ99989.1"/>
    <property type="molecule type" value="Genomic_DNA"/>
</dbReference>
<gene>
    <name evidence="8" type="ORF">ENN51_06880</name>
</gene>
<evidence type="ECO:0000256" key="1">
    <source>
        <dbReference type="ARBA" id="ARBA00004651"/>
    </source>
</evidence>
<feature type="domain" description="SSD" evidence="7">
    <location>
        <begin position="623"/>
        <end position="749"/>
    </location>
</feature>